<protein>
    <recommendedName>
        <fullName evidence="4">Myb/SANT-like domain-containing protein</fullName>
    </recommendedName>
</protein>
<reference evidence="2" key="2">
    <citation type="submission" date="2023-05" db="EMBL/GenBank/DDBJ databases">
        <authorList>
            <person name="Schelkunov M.I."/>
        </authorList>
    </citation>
    <scope>NUCLEOTIDE SEQUENCE</scope>
    <source>
        <strain evidence="2">Hsosn_3</strain>
        <tissue evidence="2">Leaf</tissue>
    </source>
</reference>
<organism evidence="2 3">
    <name type="scientific">Heracleum sosnowskyi</name>
    <dbReference type="NCBI Taxonomy" id="360622"/>
    <lineage>
        <taxon>Eukaryota</taxon>
        <taxon>Viridiplantae</taxon>
        <taxon>Streptophyta</taxon>
        <taxon>Embryophyta</taxon>
        <taxon>Tracheophyta</taxon>
        <taxon>Spermatophyta</taxon>
        <taxon>Magnoliopsida</taxon>
        <taxon>eudicotyledons</taxon>
        <taxon>Gunneridae</taxon>
        <taxon>Pentapetalae</taxon>
        <taxon>asterids</taxon>
        <taxon>campanulids</taxon>
        <taxon>Apiales</taxon>
        <taxon>Apiaceae</taxon>
        <taxon>Apioideae</taxon>
        <taxon>apioid superclade</taxon>
        <taxon>Tordylieae</taxon>
        <taxon>Tordyliinae</taxon>
        <taxon>Heracleum</taxon>
    </lineage>
</organism>
<evidence type="ECO:0000313" key="2">
    <source>
        <dbReference type="EMBL" id="KAK1391296.1"/>
    </source>
</evidence>
<name>A0AAD8ITB3_9APIA</name>
<dbReference type="AlphaFoldDB" id="A0AAD8ITB3"/>
<dbReference type="EMBL" id="JAUIZM010000003">
    <property type="protein sequence ID" value="KAK1391296.1"/>
    <property type="molecule type" value="Genomic_DNA"/>
</dbReference>
<evidence type="ECO:0008006" key="4">
    <source>
        <dbReference type="Google" id="ProtNLM"/>
    </source>
</evidence>
<dbReference type="PANTHER" id="PTHR31704">
    <property type="entry name" value="MYB/SANT-LIKE DNA-BINDING DOMAIN PROTEIN-RELATED"/>
    <property type="match status" value="1"/>
</dbReference>
<feature type="region of interest" description="Disordered" evidence="1">
    <location>
        <begin position="119"/>
        <end position="174"/>
    </location>
</feature>
<dbReference type="Proteomes" id="UP001237642">
    <property type="component" value="Unassembled WGS sequence"/>
</dbReference>
<evidence type="ECO:0000256" key="1">
    <source>
        <dbReference type="SAM" id="MobiDB-lite"/>
    </source>
</evidence>
<accession>A0AAD8ITB3</accession>
<keyword evidence="3" id="KW-1185">Reference proteome</keyword>
<comment type="caution">
    <text evidence="2">The sequence shown here is derived from an EMBL/GenBank/DDBJ whole genome shotgun (WGS) entry which is preliminary data.</text>
</comment>
<evidence type="ECO:0000313" key="3">
    <source>
        <dbReference type="Proteomes" id="UP001237642"/>
    </source>
</evidence>
<reference evidence="2" key="1">
    <citation type="submission" date="2023-02" db="EMBL/GenBank/DDBJ databases">
        <title>Genome of toxic invasive species Heracleum sosnowskyi carries increased number of genes despite the absence of recent whole-genome duplications.</title>
        <authorList>
            <person name="Schelkunov M."/>
            <person name="Shtratnikova V."/>
            <person name="Makarenko M."/>
            <person name="Klepikova A."/>
            <person name="Omelchenko D."/>
            <person name="Novikova G."/>
            <person name="Obukhova E."/>
            <person name="Bogdanov V."/>
            <person name="Penin A."/>
            <person name="Logacheva M."/>
        </authorList>
    </citation>
    <scope>NUCLEOTIDE SEQUENCE</scope>
    <source>
        <strain evidence="2">Hsosn_3</strain>
        <tissue evidence="2">Leaf</tissue>
    </source>
</reference>
<proteinExistence type="predicted"/>
<gene>
    <name evidence="2" type="ORF">POM88_010352</name>
</gene>
<dbReference type="PANTHER" id="PTHR31704:SF48">
    <property type="entry name" value="L10-INTERACTING MYB DOMAIN-CONTAINING PROTEIN-LIKE"/>
    <property type="match status" value="1"/>
</dbReference>
<sequence length="254" mass="28668">METPAETQKKPRVVWKNESITKTFLEACIREAAENGRQGRNLYDASTNTFNLSEEEWKQEIQANPKAEPLNTSPLLFPDLCIQLYDGVTATGVNSWGPTAKKKRNDQCKESEVLEVVDSPLNVEGQGLYEPTETNPNLEEETPQVQENKNIPKEDSQRPKKKSKQPVNKPINNQFEEKMSKALDIIVQKSNGPTNKECKDKLKGLGWSTDNPLYKLALGIFCESESHKEAWMNLDDDEAASWVTMISRKLGISV</sequence>